<name>A0A438FJD7_VITVI</name>
<gene>
    <name evidence="1" type="ORF">CK203_100704</name>
</gene>
<reference evidence="1 2" key="1">
    <citation type="journal article" date="2018" name="PLoS Genet.">
        <title>Population sequencing reveals clonal diversity and ancestral inbreeding in the grapevine cultivar Chardonnay.</title>
        <authorList>
            <person name="Roach M.J."/>
            <person name="Johnson D.L."/>
            <person name="Bohlmann J."/>
            <person name="van Vuuren H.J."/>
            <person name="Jones S.J."/>
            <person name="Pretorius I.S."/>
            <person name="Schmidt S.A."/>
            <person name="Borneman A.R."/>
        </authorList>
    </citation>
    <scope>NUCLEOTIDE SEQUENCE [LARGE SCALE GENOMIC DNA]</scope>
    <source>
        <strain evidence="2">cv. Chardonnay</strain>
        <tissue evidence="1">Leaf</tissue>
    </source>
</reference>
<dbReference type="AlphaFoldDB" id="A0A438FJD7"/>
<dbReference type="Gene3D" id="3.30.420.10">
    <property type="entry name" value="Ribonuclease H-like superfamily/Ribonuclease H"/>
    <property type="match status" value="1"/>
</dbReference>
<dbReference type="GO" id="GO:0003676">
    <property type="term" value="F:nucleic acid binding"/>
    <property type="evidence" value="ECO:0007669"/>
    <property type="project" value="InterPro"/>
</dbReference>
<comment type="caution">
    <text evidence="1">The sequence shown here is derived from an EMBL/GenBank/DDBJ whole genome shotgun (WGS) entry which is preliminary data.</text>
</comment>
<dbReference type="InterPro" id="IPR036397">
    <property type="entry name" value="RNaseH_sf"/>
</dbReference>
<evidence type="ECO:0008006" key="3">
    <source>
        <dbReference type="Google" id="ProtNLM"/>
    </source>
</evidence>
<sequence>MRGLQEQIEQFVRLNFPVSNNEAEYEAMIVVLELTSILATLKVEIRSGFQLVVRQIQCEYEARVERMTRNLNNVESYLAKLVN</sequence>
<proteinExistence type="predicted"/>
<dbReference type="EMBL" id="QGNW01000884">
    <property type="protein sequence ID" value="RVW59610.1"/>
    <property type="molecule type" value="Genomic_DNA"/>
</dbReference>
<accession>A0A438FJD7</accession>
<dbReference type="InterPro" id="IPR012337">
    <property type="entry name" value="RNaseH-like_sf"/>
</dbReference>
<dbReference type="SUPFAM" id="SSF53098">
    <property type="entry name" value="Ribonuclease H-like"/>
    <property type="match status" value="1"/>
</dbReference>
<dbReference type="Proteomes" id="UP000288805">
    <property type="component" value="Unassembled WGS sequence"/>
</dbReference>
<protein>
    <recommendedName>
        <fullName evidence="3">RNase H type-1 domain-containing protein</fullName>
    </recommendedName>
</protein>
<evidence type="ECO:0000313" key="2">
    <source>
        <dbReference type="Proteomes" id="UP000288805"/>
    </source>
</evidence>
<organism evidence="1 2">
    <name type="scientific">Vitis vinifera</name>
    <name type="common">Grape</name>
    <dbReference type="NCBI Taxonomy" id="29760"/>
    <lineage>
        <taxon>Eukaryota</taxon>
        <taxon>Viridiplantae</taxon>
        <taxon>Streptophyta</taxon>
        <taxon>Embryophyta</taxon>
        <taxon>Tracheophyta</taxon>
        <taxon>Spermatophyta</taxon>
        <taxon>Magnoliopsida</taxon>
        <taxon>eudicotyledons</taxon>
        <taxon>Gunneridae</taxon>
        <taxon>Pentapetalae</taxon>
        <taxon>rosids</taxon>
        <taxon>Vitales</taxon>
        <taxon>Vitaceae</taxon>
        <taxon>Viteae</taxon>
        <taxon>Vitis</taxon>
    </lineage>
</organism>
<evidence type="ECO:0000313" key="1">
    <source>
        <dbReference type="EMBL" id="RVW59610.1"/>
    </source>
</evidence>
<dbReference type="PANTHER" id="PTHR48475:SF1">
    <property type="entry name" value="RNASE H TYPE-1 DOMAIN-CONTAINING PROTEIN"/>
    <property type="match status" value="1"/>
</dbReference>
<dbReference type="PANTHER" id="PTHR48475">
    <property type="entry name" value="RIBONUCLEASE H"/>
    <property type="match status" value="1"/>
</dbReference>